<evidence type="ECO:0000313" key="2">
    <source>
        <dbReference type="EMBL" id="CAG5138041.1"/>
    </source>
</evidence>
<dbReference type="Proteomes" id="UP000676310">
    <property type="component" value="Unassembled WGS sequence"/>
</dbReference>
<evidence type="ECO:0000259" key="1">
    <source>
        <dbReference type="PROSITE" id="PS50280"/>
    </source>
</evidence>
<dbReference type="SUPFAM" id="SSF82199">
    <property type="entry name" value="SET domain"/>
    <property type="match status" value="1"/>
</dbReference>
<name>A0A8J2HV17_9PLEO</name>
<proteinExistence type="predicted"/>
<dbReference type="InterPro" id="IPR001214">
    <property type="entry name" value="SET_dom"/>
</dbReference>
<dbReference type="Pfam" id="PF00856">
    <property type="entry name" value="SET"/>
    <property type="match status" value="1"/>
</dbReference>
<dbReference type="AlphaFoldDB" id="A0A8J2HV17"/>
<comment type="caution">
    <text evidence="2">The sequence shown here is derived from an EMBL/GenBank/DDBJ whole genome shotgun (WGS) entry which is preliminary data.</text>
</comment>
<dbReference type="OrthoDB" id="265717at2759"/>
<dbReference type="InterPro" id="IPR011990">
    <property type="entry name" value="TPR-like_helical_dom_sf"/>
</dbReference>
<dbReference type="PANTHER" id="PTHR47332:SF2">
    <property type="entry name" value="SET-6"/>
    <property type="match status" value="1"/>
</dbReference>
<feature type="domain" description="SET" evidence="1">
    <location>
        <begin position="1"/>
        <end position="153"/>
    </location>
</feature>
<gene>
    <name evidence="2" type="ORF">ALTATR162_LOCUS274</name>
</gene>
<dbReference type="CDD" id="cd20071">
    <property type="entry name" value="SET_SMYD"/>
    <property type="match status" value="1"/>
</dbReference>
<dbReference type="EMBL" id="CAJRGZ010000012">
    <property type="protein sequence ID" value="CAG5138041.1"/>
    <property type="molecule type" value="Genomic_DNA"/>
</dbReference>
<sequence length="296" mass="33445">MGVSASLPMYAVEDISGKGKGIIATKDIPKGTRIISETAFITVGRPIANMEQLDMSIHQQVSSLSKDQLREFLSMDNVYPYATPIEKWRGIFRTNALPMGSTLDAGGIFMKACRINHACDSNAQNFWNENLDQLTIHAVRDILEGDEITICYLSSRRDRKTRREELQENFKFTCYCRLCSLPRNQSRKSDVKLNRIHKLDCIIDEGGVPGLILSSRRMLSCVDEQVRLWNEPILDEVGLAQAYPDAFQIVIANGDLARARIFAERLVPLYVTTIGADTPDVIQYKKLIQDPTTHEY</sequence>
<dbReference type="GeneID" id="67014218"/>
<dbReference type="SMART" id="SM00317">
    <property type="entry name" value="SET"/>
    <property type="match status" value="1"/>
</dbReference>
<dbReference type="RefSeq" id="XP_043163802.1">
    <property type="nucleotide sequence ID" value="XM_043307867.1"/>
</dbReference>
<dbReference type="Gene3D" id="1.25.40.10">
    <property type="entry name" value="Tetratricopeptide repeat domain"/>
    <property type="match status" value="1"/>
</dbReference>
<reference evidence="2" key="1">
    <citation type="submission" date="2021-05" db="EMBL/GenBank/DDBJ databases">
        <authorList>
            <person name="Stam R."/>
        </authorList>
    </citation>
    <scope>NUCLEOTIDE SEQUENCE</scope>
    <source>
        <strain evidence="2">CS162</strain>
    </source>
</reference>
<dbReference type="Gene3D" id="2.170.270.10">
    <property type="entry name" value="SET domain"/>
    <property type="match status" value="1"/>
</dbReference>
<organism evidence="2 3">
    <name type="scientific">Alternaria atra</name>
    <dbReference type="NCBI Taxonomy" id="119953"/>
    <lineage>
        <taxon>Eukaryota</taxon>
        <taxon>Fungi</taxon>
        <taxon>Dikarya</taxon>
        <taxon>Ascomycota</taxon>
        <taxon>Pezizomycotina</taxon>
        <taxon>Dothideomycetes</taxon>
        <taxon>Pleosporomycetidae</taxon>
        <taxon>Pleosporales</taxon>
        <taxon>Pleosporineae</taxon>
        <taxon>Pleosporaceae</taxon>
        <taxon>Alternaria</taxon>
        <taxon>Alternaria sect. Ulocladioides</taxon>
    </lineage>
</organism>
<keyword evidence="3" id="KW-1185">Reference proteome</keyword>
<evidence type="ECO:0000313" key="3">
    <source>
        <dbReference type="Proteomes" id="UP000676310"/>
    </source>
</evidence>
<dbReference type="InterPro" id="IPR053185">
    <property type="entry name" value="SET_domain_protein"/>
</dbReference>
<dbReference type="PANTHER" id="PTHR47332">
    <property type="entry name" value="SET DOMAIN-CONTAINING PROTEIN 5"/>
    <property type="match status" value="1"/>
</dbReference>
<protein>
    <recommendedName>
        <fullName evidence="1">SET domain-containing protein</fullName>
    </recommendedName>
</protein>
<dbReference type="PROSITE" id="PS50280">
    <property type="entry name" value="SET"/>
    <property type="match status" value="1"/>
</dbReference>
<dbReference type="InterPro" id="IPR046341">
    <property type="entry name" value="SET_dom_sf"/>
</dbReference>
<accession>A0A8J2HV17</accession>